<accession>E2AKJ7</accession>
<dbReference type="STRING" id="104421.E2AKJ7"/>
<proteinExistence type="predicted"/>
<dbReference type="SMART" id="SM00671">
    <property type="entry name" value="SEL1"/>
    <property type="match status" value="2"/>
</dbReference>
<dbReference type="SUPFAM" id="SSF81901">
    <property type="entry name" value="HCP-like"/>
    <property type="match status" value="1"/>
</dbReference>
<dbReference type="KEGG" id="cfo:105253490"/>
<dbReference type="InParanoid" id="E2AKJ7"/>
<dbReference type="Gene3D" id="1.25.40.10">
    <property type="entry name" value="Tetratricopeptide repeat domain"/>
    <property type="match status" value="1"/>
</dbReference>
<name>E2AKJ7_CAMFO</name>
<dbReference type="InterPro" id="IPR052748">
    <property type="entry name" value="ISR_Activator"/>
</dbReference>
<sequence length="407" mass="45488">MWKVVVRGIRETLERRVCRTNVYSQSSQDNAKNEVKTSLTCQQKFLPPMCITCDKSFCGPAKNAGANDKKHEWNTKHSWPEAVGWSSVLAAGLIVCQTLCLHKRIFNRENKETLKNKLYNYSGVPFILTQILNLEIKNILPVTNCVGNSNEKSMLQDSDSQWSAAKPFGPITLEEALKEAADEFTNTHNVVVGEYELHYGIKALKEKRYKDAFMHFSAGANLSSPGSMFNLGICYELGIGTLADQKKAIKYYNDAAAHNHADALYNVGVFNAQGRAGLPIDIDIARTYFVRAAKLGQIQAQYALDLEKADTLKKNNNTSIISNNCSTTERNLEKNKANDTRIKLNNYMLNTNIDQILSTNFTTKCTVESPGYEKIIQNNTQVFLDFLGLKDSSPAVMITTNDCHVPC</sequence>
<organism evidence="2">
    <name type="scientific">Camponotus floridanus</name>
    <name type="common">Florida carpenter ant</name>
    <dbReference type="NCBI Taxonomy" id="104421"/>
    <lineage>
        <taxon>Eukaryota</taxon>
        <taxon>Metazoa</taxon>
        <taxon>Ecdysozoa</taxon>
        <taxon>Arthropoda</taxon>
        <taxon>Hexapoda</taxon>
        <taxon>Insecta</taxon>
        <taxon>Pterygota</taxon>
        <taxon>Neoptera</taxon>
        <taxon>Endopterygota</taxon>
        <taxon>Hymenoptera</taxon>
        <taxon>Apocrita</taxon>
        <taxon>Aculeata</taxon>
        <taxon>Formicoidea</taxon>
        <taxon>Formicidae</taxon>
        <taxon>Formicinae</taxon>
        <taxon>Camponotus</taxon>
    </lineage>
</organism>
<keyword evidence="2" id="KW-1185">Reference proteome</keyword>
<dbReference type="Pfam" id="PF08238">
    <property type="entry name" value="Sel1"/>
    <property type="match status" value="2"/>
</dbReference>
<evidence type="ECO:0000313" key="2">
    <source>
        <dbReference type="Proteomes" id="UP000000311"/>
    </source>
</evidence>
<dbReference type="EMBL" id="GL440281">
    <property type="protein sequence ID" value="EFN66048.1"/>
    <property type="molecule type" value="Genomic_DNA"/>
</dbReference>
<evidence type="ECO:0008006" key="3">
    <source>
        <dbReference type="Google" id="ProtNLM"/>
    </source>
</evidence>
<dbReference type="PANTHER" id="PTHR45011:SF1">
    <property type="entry name" value="DAP3-BINDING CELL DEATH ENHANCER 1"/>
    <property type="match status" value="1"/>
</dbReference>
<gene>
    <name evidence="1" type="ORF">EAG_14546</name>
</gene>
<evidence type="ECO:0000313" key="1">
    <source>
        <dbReference type="EMBL" id="EFN66048.1"/>
    </source>
</evidence>
<protein>
    <recommendedName>
        <fullName evidence="3">Protein SHC1</fullName>
    </recommendedName>
</protein>
<dbReference type="OrthoDB" id="2384430at2759"/>
<dbReference type="Proteomes" id="UP000000311">
    <property type="component" value="Unassembled WGS sequence"/>
</dbReference>
<dbReference type="InterPro" id="IPR006597">
    <property type="entry name" value="Sel1-like"/>
</dbReference>
<dbReference type="PANTHER" id="PTHR45011">
    <property type="entry name" value="DAP3-BINDING CELL DEATH ENHANCER 1"/>
    <property type="match status" value="1"/>
</dbReference>
<reference evidence="1 2" key="1">
    <citation type="journal article" date="2010" name="Science">
        <title>Genomic comparison of the ants Camponotus floridanus and Harpegnathos saltator.</title>
        <authorList>
            <person name="Bonasio R."/>
            <person name="Zhang G."/>
            <person name="Ye C."/>
            <person name="Mutti N.S."/>
            <person name="Fang X."/>
            <person name="Qin N."/>
            <person name="Donahue G."/>
            <person name="Yang P."/>
            <person name="Li Q."/>
            <person name="Li C."/>
            <person name="Zhang P."/>
            <person name="Huang Z."/>
            <person name="Berger S.L."/>
            <person name="Reinberg D."/>
            <person name="Wang J."/>
            <person name="Liebig J."/>
        </authorList>
    </citation>
    <scope>NUCLEOTIDE SEQUENCE [LARGE SCALE GENOMIC DNA]</scope>
    <source>
        <strain evidence="2">C129</strain>
    </source>
</reference>
<dbReference type="OMA" id="ACRTNVY"/>
<dbReference type="InterPro" id="IPR011990">
    <property type="entry name" value="TPR-like_helical_dom_sf"/>
</dbReference>
<dbReference type="AlphaFoldDB" id="E2AKJ7"/>